<dbReference type="SMART" id="SM00304">
    <property type="entry name" value="HAMP"/>
    <property type="match status" value="1"/>
</dbReference>
<evidence type="ECO:0000256" key="2">
    <source>
        <dbReference type="SAM" id="MobiDB-lite"/>
    </source>
</evidence>
<organism evidence="5 6">
    <name type="scientific">Methylobacterium symbioticum</name>
    <dbReference type="NCBI Taxonomy" id="2584084"/>
    <lineage>
        <taxon>Bacteria</taxon>
        <taxon>Pseudomonadati</taxon>
        <taxon>Pseudomonadota</taxon>
        <taxon>Alphaproteobacteria</taxon>
        <taxon>Hyphomicrobiales</taxon>
        <taxon>Methylobacteriaceae</taxon>
        <taxon>Methylobacterium</taxon>
    </lineage>
</organism>
<dbReference type="GO" id="GO:0016020">
    <property type="term" value="C:membrane"/>
    <property type="evidence" value="ECO:0007669"/>
    <property type="project" value="InterPro"/>
</dbReference>
<dbReference type="InterPro" id="IPR001932">
    <property type="entry name" value="PPM-type_phosphatase-like_dom"/>
</dbReference>
<dbReference type="Pfam" id="PF07228">
    <property type="entry name" value="SpoIIE"/>
    <property type="match status" value="1"/>
</dbReference>
<dbReference type="InterPro" id="IPR003660">
    <property type="entry name" value="HAMP_dom"/>
</dbReference>
<dbReference type="Pfam" id="PF00672">
    <property type="entry name" value="HAMP"/>
    <property type="match status" value="1"/>
</dbReference>
<dbReference type="InterPro" id="IPR036457">
    <property type="entry name" value="PPM-type-like_dom_sf"/>
</dbReference>
<evidence type="ECO:0000313" key="6">
    <source>
        <dbReference type="Proteomes" id="UP000410984"/>
    </source>
</evidence>
<feature type="compositionally biased region" description="Low complexity" evidence="2">
    <location>
        <begin position="16"/>
        <end position="26"/>
    </location>
</feature>
<dbReference type="PANTHER" id="PTHR43156:SF9">
    <property type="entry name" value="HAMP DOMAIN-CONTAINING PROTEIN"/>
    <property type="match status" value="1"/>
</dbReference>
<dbReference type="Gene3D" id="3.60.40.10">
    <property type="entry name" value="PPM-type phosphatase domain"/>
    <property type="match status" value="1"/>
</dbReference>
<feature type="transmembrane region" description="Helical" evidence="3">
    <location>
        <begin position="142"/>
        <end position="164"/>
    </location>
</feature>
<reference evidence="5 6" key="1">
    <citation type="submission" date="2019-06" db="EMBL/GenBank/DDBJ databases">
        <authorList>
            <person name="Rodrigo-Torres L."/>
            <person name="Arahal R. D."/>
            <person name="Lucena T."/>
        </authorList>
    </citation>
    <scope>NUCLEOTIDE SEQUENCE [LARGE SCALE GENOMIC DNA]</scope>
    <source>
        <strain evidence="5 6">SB0023/3</strain>
    </source>
</reference>
<keyword evidence="6" id="KW-1185">Reference proteome</keyword>
<evidence type="ECO:0000256" key="1">
    <source>
        <dbReference type="ARBA" id="ARBA00022801"/>
    </source>
</evidence>
<keyword evidence="1" id="KW-0378">Hydrolase</keyword>
<dbReference type="EMBL" id="CABFPH010000104">
    <property type="protein sequence ID" value="VUD74129.1"/>
    <property type="molecule type" value="Genomic_DNA"/>
</dbReference>
<proteinExistence type="predicted"/>
<feature type="transmembrane region" description="Helical" evidence="3">
    <location>
        <begin position="273"/>
        <end position="295"/>
    </location>
</feature>
<dbReference type="RefSeq" id="WP_244612874.1">
    <property type="nucleotide sequence ID" value="NZ_CABFPH010000104.1"/>
</dbReference>
<dbReference type="PROSITE" id="PS50885">
    <property type="entry name" value="HAMP"/>
    <property type="match status" value="1"/>
</dbReference>
<evidence type="ECO:0000259" key="4">
    <source>
        <dbReference type="PROSITE" id="PS50885"/>
    </source>
</evidence>
<keyword evidence="3" id="KW-0472">Membrane</keyword>
<dbReference type="InterPro" id="IPR052016">
    <property type="entry name" value="Bact_Sigma-Reg"/>
</dbReference>
<gene>
    <name evidence="5" type="ORF">MET9862_04754</name>
</gene>
<dbReference type="SMART" id="SM00331">
    <property type="entry name" value="PP2C_SIG"/>
    <property type="match status" value="1"/>
</dbReference>
<keyword evidence="3" id="KW-1133">Transmembrane helix</keyword>
<dbReference type="PANTHER" id="PTHR43156">
    <property type="entry name" value="STAGE II SPORULATION PROTEIN E-RELATED"/>
    <property type="match status" value="1"/>
</dbReference>
<sequence length="629" mass="66509">MHGAETMPGANRPEDAAGTGEAGGSLLAGLGFTEVAEPAPHAALHAVSQAASREAPQGSSQGRSLGTSEDIPAAAPRAPLHIAPVRRGGSLRGAGPMRREDLQAAPRFAEAAEAAETDRIMKPGALRGAARGRDLDSLTRTLFLRIYPVIAAVVLLTQAGIAWVNYADQFRLYTERANLLAGLTAAAIDRPGWEQAAASFGPQLQALARDPAFRYAALKDGQGRVVGTAGETPRGKPWDLVQVSAALESDGSPGTLALVLSAEELRDNAGKQALLALGTSLVLMLAFVATLHLNLRRHVVAPVKRLLVAMRQVEHKHWTTVDLGGAYRPSNEIDAISQAFNSMVEGLRSGDEAKQLLQALEQAHGALEAANRQVIESIGYARRIQASVLPDPKALSATGIDLAVLWEPLQLVGGDYYWLEEIDGLSVIVVADCTGHGVPGAFLTLIVATALDRLLHERGLRSPAALLAGLDAMVRTQLRQDGRGAESDDGLDCGICVWDPAHRSLRFAGAGLSLTAIREGAVARVRGSRRGLGYPRTGREAPPEADSLVPVEPGTTFYLMTDGVTDQMGEPAPGQRPRLLGQRGVAERLAARADEPLAAQVAGLERELAAYRGGQPRRDDMTLVAFRLG</sequence>
<keyword evidence="3" id="KW-0812">Transmembrane</keyword>
<feature type="region of interest" description="Disordered" evidence="2">
    <location>
        <begin position="1"/>
        <end position="26"/>
    </location>
</feature>
<accession>A0A509EKW5</accession>
<feature type="compositionally biased region" description="Polar residues" evidence="2">
    <location>
        <begin position="57"/>
        <end position="67"/>
    </location>
</feature>
<protein>
    <recommendedName>
        <fullName evidence="4">HAMP domain-containing protein</fullName>
    </recommendedName>
</protein>
<evidence type="ECO:0000313" key="5">
    <source>
        <dbReference type="EMBL" id="VUD74129.1"/>
    </source>
</evidence>
<dbReference type="GO" id="GO:0016791">
    <property type="term" value="F:phosphatase activity"/>
    <property type="evidence" value="ECO:0007669"/>
    <property type="project" value="TreeGrafter"/>
</dbReference>
<feature type="domain" description="HAMP" evidence="4">
    <location>
        <begin position="297"/>
        <end position="352"/>
    </location>
</feature>
<feature type="region of interest" description="Disordered" evidence="2">
    <location>
        <begin position="45"/>
        <end position="96"/>
    </location>
</feature>
<dbReference type="Gene3D" id="6.10.340.10">
    <property type="match status" value="1"/>
</dbReference>
<dbReference type="GO" id="GO:0007165">
    <property type="term" value="P:signal transduction"/>
    <property type="evidence" value="ECO:0007669"/>
    <property type="project" value="InterPro"/>
</dbReference>
<dbReference type="SUPFAM" id="SSF81606">
    <property type="entry name" value="PP2C-like"/>
    <property type="match status" value="1"/>
</dbReference>
<dbReference type="AlphaFoldDB" id="A0A509EKW5"/>
<evidence type="ECO:0000256" key="3">
    <source>
        <dbReference type="SAM" id="Phobius"/>
    </source>
</evidence>
<name>A0A509EKW5_9HYPH</name>
<dbReference type="Proteomes" id="UP000410984">
    <property type="component" value="Unassembled WGS sequence"/>
</dbReference>